<evidence type="ECO:0000256" key="1">
    <source>
        <dbReference type="ARBA" id="ARBA00010945"/>
    </source>
</evidence>
<dbReference type="InterPro" id="IPR017961">
    <property type="entry name" value="DNA_pol_Y-fam_little_finger"/>
</dbReference>
<dbReference type="GO" id="GO:0032259">
    <property type="term" value="P:methylation"/>
    <property type="evidence" value="ECO:0007669"/>
    <property type="project" value="UniProtKB-KW"/>
</dbReference>
<dbReference type="Gene3D" id="1.10.150.20">
    <property type="entry name" value="5' to 3' exonuclease, C-terminal subdomain"/>
    <property type="match status" value="1"/>
</dbReference>
<comment type="similarity">
    <text evidence="1">Belongs to the DNA polymerase type-Y family.</text>
</comment>
<dbReference type="GO" id="GO:0003684">
    <property type="term" value="F:damaged DNA binding"/>
    <property type="evidence" value="ECO:0007669"/>
    <property type="project" value="InterPro"/>
</dbReference>
<keyword evidence="5" id="KW-0808">Transferase</keyword>
<dbReference type="AlphaFoldDB" id="A0A1Y4QVT5"/>
<dbReference type="GO" id="GO:0008168">
    <property type="term" value="F:methyltransferase activity"/>
    <property type="evidence" value="ECO:0007669"/>
    <property type="project" value="UniProtKB-KW"/>
</dbReference>
<evidence type="ECO:0000256" key="5">
    <source>
        <dbReference type="ARBA" id="ARBA00022932"/>
    </source>
</evidence>
<dbReference type="PANTHER" id="PTHR11076:SF35">
    <property type="entry name" value="DNA REPAIR PROTEIN HOMOLOG YOBH"/>
    <property type="match status" value="1"/>
</dbReference>
<dbReference type="InterPro" id="IPR043502">
    <property type="entry name" value="DNA/RNA_pol_sf"/>
</dbReference>
<feature type="domain" description="UmuC" evidence="6">
    <location>
        <begin position="4"/>
        <end position="232"/>
    </location>
</feature>
<dbReference type="Pfam" id="PF00817">
    <property type="entry name" value="IMS"/>
    <property type="match status" value="1"/>
</dbReference>
<evidence type="ECO:0000313" key="8">
    <source>
        <dbReference type="Proteomes" id="UP000196074"/>
    </source>
</evidence>
<dbReference type="GO" id="GO:0042276">
    <property type="term" value="P:error-prone translesion synthesis"/>
    <property type="evidence" value="ECO:0007669"/>
    <property type="project" value="TreeGrafter"/>
</dbReference>
<dbReference type="PANTHER" id="PTHR11076">
    <property type="entry name" value="DNA REPAIR POLYMERASE UMUC / TRANSFERASE FAMILY MEMBER"/>
    <property type="match status" value="1"/>
</dbReference>
<name>A0A1Y4QVT5_9ENTE</name>
<reference evidence="8" key="1">
    <citation type="submission" date="2017-04" db="EMBL/GenBank/DDBJ databases">
        <title>Function of individual gut microbiota members based on whole genome sequencing of pure cultures obtained from chicken caecum.</title>
        <authorList>
            <person name="Medvecky M."/>
            <person name="Cejkova D."/>
            <person name="Polansky O."/>
            <person name="Karasova D."/>
            <person name="Kubasova T."/>
            <person name="Cizek A."/>
            <person name="Rychlik I."/>
        </authorList>
    </citation>
    <scope>NUCLEOTIDE SEQUENCE [LARGE SCALE GENOMIC DNA]</scope>
    <source>
        <strain evidence="8">An144</strain>
    </source>
</reference>
<comment type="caution">
    <text evidence="7">The sequence shown here is derived from an EMBL/GenBank/DDBJ whole genome shotgun (WGS) entry which is preliminary data.</text>
</comment>
<protein>
    <submittedName>
        <fullName evidence="7">DNA methylase</fullName>
    </submittedName>
</protein>
<evidence type="ECO:0000256" key="3">
    <source>
        <dbReference type="ARBA" id="ARBA00022695"/>
    </source>
</evidence>
<dbReference type="InterPro" id="IPR036775">
    <property type="entry name" value="DNA_pol_Y-fam_lit_finger_sf"/>
</dbReference>
<dbReference type="GO" id="GO:0009432">
    <property type="term" value="P:SOS response"/>
    <property type="evidence" value="ECO:0007669"/>
    <property type="project" value="TreeGrafter"/>
</dbReference>
<dbReference type="Proteomes" id="UP000196074">
    <property type="component" value="Unassembled WGS sequence"/>
</dbReference>
<organism evidence="7 8">
    <name type="scientific">Enterococcus cecorum</name>
    <dbReference type="NCBI Taxonomy" id="44008"/>
    <lineage>
        <taxon>Bacteria</taxon>
        <taxon>Bacillati</taxon>
        <taxon>Bacillota</taxon>
        <taxon>Bacilli</taxon>
        <taxon>Lactobacillales</taxon>
        <taxon>Enterococcaceae</taxon>
        <taxon>Enterococcus</taxon>
    </lineage>
</organism>
<gene>
    <name evidence="7" type="ORF">B5E88_10160</name>
</gene>
<dbReference type="RefSeq" id="WP_087215848.1">
    <property type="nucleotide sequence ID" value="NZ_NFLC01000024.1"/>
</dbReference>
<keyword evidence="2" id="KW-0515">Mutator protein</keyword>
<keyword evidence="4" id="KW-0235">DNA replication</keyword>
<dbReference type="EMBL" id="NFLC01000024">
    <property type="protein sequence ID" value="OUQ09397.1"/>
    <property type="molecule type" value="Genomic_DNA"/>
</dbReference>
<dbReference type="Gene3D" id="3.30.1490.100">
    <property type="entry name" value="DNA polymerase, Y-family, little finger domain"/>
    <property type="match status" value="1"/>
</dbReference>
<dbReference type="Pfam" id="PF11799">
    <property type="entry name" value="IMS_C"/>
    <property type="match status" value="1"/>
</dbReference>
<dbReference type="InterPro" id="IPR043128">
    <property type="entry name" value="Rev_trsase/Diguanyl_cyclase"/>
</dbReference>
<dbReference type="GO" id="GO:0006260">
    <property type="term" value="P:DNA replication"/>
    <property type="evidence" value="ECO:0007669"/>
    <property type="project" value="UniProtKB-KW"/>
</dbReference>
<proteinExistence type="inferred from homology"/>
<dbReference type="GO" id="GO:0006281">
    <property type="term" value="P:DNA repair"/>
    <property type="evidence" value="ECO:0007669"/>
    <property type="project" value="InterPro"/>
</dbReference>
<keyword evidence="7" id="KW-0489">Methyltransferase</keyword>
<evidence type="ECO:0000259" key="6">
    <source>
        <dbReference type="PROSITE" id="PS50173"/>
    </source>
</evidence>
<dbReference type="InterPro" id="IPR050116">
    <property type="entry name" value="DNA_polymerase-Y"/>
</dbReference>
<dbReference type="GO" id="GO:0005829">
    <property type="term" value="C:cytosol"/>
    <property type="evidence" value="ECO:0007669"/>
    <property type="project" value="TreeGrafter"/>
</dbReference>
<evidence type="ECO:0000256" key="2">
    <source>
        <dbReference type="ARBA" id="ARBA00022457"/>
    </source>
</evidence>
<evidence type="ECO:0000256" key="4">
    <source>
        <dbReference type="ARBA" id="ARBA00022705"/>
    </source>
</evidence>
<evidence type="ECO:0000313" key="7">
    <source>
        <dbReference type="EMBL" id="OUQ09397.1"/>
    </source>
</evidence>
<dbReference type="PROSITE" id="PS50173">
    <property type="entry name" value="UMUC"/>
    <property type="match status" value="1"/>
</dbReference>
<dbReference type="SUPFAM" id="SSF56672">
    <property type="entry name" value="DNA/RNA polymerases"/>
    <property type="match status" value="1"/>
</dbReference>
<accession>A0A1Y4QVT5</accession>
<dbReference type="GO" id="GO:0003887">
    <property type="term" value="F:DNA-directed DNA polymerase activity"/>
    <property type="evidence" value="ECO:0007669"/>
    <property type="project" value="UniProtKB-KW"/>
</dbReference>
<keyword evidence="3" id="KW-0548">Nucleotidyltransferase</keyword>
<dbReference type="InterPro" id="IPR001126">
    <property type="entry name" value="UmuC"/>
</dbReference>
<keyword evidence="5" id="KW-0239">DNA-directed DNA polymerase</keyword>
<dbReference type="Gene3D" id="3.30.70.270">
    <property type="match status" value="1"/>
</dbReference>
<sequence>MNYYLAIDLKSFYASVECVERHLDPLDINLVVADTSRSSKTICLAVTPALKSFGIGGRPRLFMVEEQVAKMNQQRQKLAPNHRFANHSVSLKELTKNSYLKLDYMVVPPRMQLYIDYSARIYQIYLKYVAPEDIHVYSIDEVFMDVTPYLHQYQDNPHILAETIVKDIVQTTGITATVGIGTNLYLAKVAMDILAKKAPADEHGVRIAFLDEERYQQQLWHHQPLTDFWRIGYGISQRLAKLGLYTMADIAKCALAKDDQALNAKRLFKEFGIQAELLIDHAFGIETCTMAAIKNYQAKNHSISSSQVLFRAYEIGETYLIMKEMVDKLSAQLVKEQLVTTHLSLSLRYQAMGKEIQMPKGVKGTIALPCATQSSQQLVRAASQLFSQIIQPNVYIRRVSVQFHEVFPKSQEQAAQQLSLFVNDSLAAYEDGQTEKLAREERLTTALLDVRLRYGDNAVLKASSLLDYSTARMRNDQIGGHKK</sequence>